<keyword evidence="6" id="KW-1185">Reference proteome</keyword>
<dbReference type="InterPro" id="IPR002762">
    <property type="entry name" value="CbiX-like"/>
</dbReference>
<sequence length="135" mass="14680">MATKGMLLVGHGSKLPHNKELIETTAAMIAERSDEYLVKSGFMSINTPSVEEQLEAFRSEDIDMLVVVPLFLAKGIHINKDIPGILGLAEGTRKGTFRLNGKEVPLYYASPIGSDPLLAELMLKNAKEVVAELAD</sequence>
<evidence type="ECO:0000256" key="2">
    <source>
        <dbReference type="ARBA" id="ARBA00022723"/>
    </source>
</evidence>
<keyword evidence="4" id="KW-0170">Cobalt</keyword>
<name>A0ABT8MDM2_9EURY</name>
<dbReference type="SUPFAM" id="SSF53800">
    <property type="entry name" value="Chelatase"/>
    <property type="match status" value="1"/>
</dbReference>
<dbReference type="PANTHER" id="PTHR33542">
    <property type="entry name" value="SIROHYDROCHLORIN FERROCHELATASE, CHLOROPLASTIC"/>
    <property type="match status" value="1"/>
</dbReference>
<keyword evidence="1" id="KW-0169">Cobalamin biosynthesis</keyword>
<evidence type="ECO:0000313" key="5">
    <source>
        <dbReference type="EMBL" id="MDN7025994.1"/>
    </source>
</evidence>
<dbReference type="NCBIfam" id="NF002090">
    <property type="entry name" value="PRK00923.1"/>
    <property type="match status" value="1"/>
</dbReference>
<protein>
    <submittedName>
        <fullName evidence="5">Sirohydrochlorin nickelochelatase</fullName>
    </submittedName>
</protein>
<dbReference type="EMBL" id="VCYH01000012">
    <property type="protein sequence ID" value="MDN7025994.1"/>
    <property type="molecule type" value="Genomic_DNA"/>
</dbReference>
<evidence type="ECO:0000313" key="6">
    <source>
        <dbReference type="Proteomes" id="UP001168338"/>
    </source>
</evidence>
<evidence type="ECO:0000256" key="3">
    <source>
        <dbReference type="ARBA" id="ARBA00023239"/>
    </source>
</evidence>
<keyword evidence="2" id="KW-0479">Metal-binding</keyword>
<dbReference type="RefSeq" id="WP_301665193.1">
    <property type="nucleotide sequence ID" value="NZ_VCYH01000012.1"/>
</dbReference>
<keyword evidence="3" id="KW-0456">Lyase</keyword>
<evidence type="ECO:0000256" key="1">
    <source>
        <dbReference type="ARBA" id="ARBA00022573"/>
    </source>
</evidence>
<organism evidence="5 6">
    <name type="scientific">Methanoculleus frigidifontis</name>
    <dbReference type="NCBI Taxonomy" id="2584085"/>
    <lineage>
        <taxon>Archaea</taxon>
        <taxon>Methanobacteriati</taxon>
        <taxon>Methanobacteriota</taxon>
        <taxon>Stenosarchaea group</taxon>
        <taxon>Methanomicrobia</taxon>
        <taxon>Methanomicrobiales</taxon>
        <taxon>Methanomicrobiaceae</taxon>
        <taxon>Methanoculleus</taxon>
    </lineage>
</organism>
<proteinExistence type="predicted"/>
<dbReference type="Pfam" id="PF01903">
    <property type="entry name" value="CbiX"/>
    <property type="match status" value="1"/>
</dbReference>
<dbReference type="InterPro" id="IPR050963">
    <property type="entry name" value="Sirohydro_Cobaltochel/CbiX"/>
</dbReference>
<dbReference type="PANTHER" id="PTHR33542:SF3">
    <property type="entry name" value="SIROHYDROCHLORIN FERROCHELATASE, CHLOROPLASTIC"/>
    <property type="match status" value="1"/>
</dbReference>
<dbReference type="CDD" id="cd03416">
    <property type="entry name" value="CbiX_SirB_N"/>
    <property type="match status" value="1"/>
</dbReference>
<dbReference type="NCBIfam" id="NF033198">
    <property type="entry name" value="F430_CfbA"/>
    <property type="match status" value="1"/>
</dbReference>
<dbReference type="Proteomes" id="UP001168338">
    <property type="component" value="Unassembled WGS sequence"/>
</dbReference>
<gene>
    <name evidence="5" type="primary">cfbA</name>
    <name evidence="5" type="ORF">FGU65_14050</name>
</gene>
<reference evidence="5" key="1">
    <citation type="submission" date="2019-05" db="EMBL/GenBank/DDBJ databases">
        <title>Methanoculleus sp. FWC-SCC1, a methanogenic archaeon isolated from deep marine cold seep.</title>
        <authorList>
            <person name="Chen Y.-W."/>
            <person name="Chen S.-C."/>
            <person name="Teng N.-H."/>
            <person name="Lai M.-C."/>
        </authorList>
    </citation>
    <scope>NUCLEOTIDE SEQUENCE</scope>
    <source>
        <strain evidence="5">FWC-SCC1</strain>
    </source>
</reference>
<comment type="caution">
    <text evidence="5">The sequence shown here is derived from an EMBL/GenBank/DDBJ whole genome shotgun (WGS) entry which is preliminary data.</text>
</comment>
<accession>A0ABT8MDM2</accession>
<evidence type="ECO:0000256" key="4">
    <source>
        <dbReference type="ARBA" id="ARBA00023285"/>
    </source>
</evidence>
<dbReference type="Gene3D" id="3.40.50.1400">
    <property type="match status" value="1"/>
</dbReference>